<dbReference type="EMBL" id="JYPD01000025">
    <property type="protein sequence ID" value="KXK08279.1"/>
    <property type="molecule type" value="Genomic_DNA"/>
</dbReference>
<dbReference type="AlphaFoldDB" id="A0A136KFT6"/>
<protein>
    <recommendedName>
        <fullName evidence="3">Tetratricopeptide repeat protein</fullName>
    </recommendedName>
</protein>
<dbReference type="STRING" id="1617427.UZ20_WS6002000807"/>
<reference evidence="1 2" key="1">
    <citation type="submission" date="2015-02" db="EMBL/GenBank/DDBJ databases">
        <title>Improved understanding of the partial-nitritation anammox process through 23 genomes representing the majority of the microbial community.</title>
        <authorList>
            <person name="Speth D.R."/>
            <person name="In T Zandt M."/>
            <person name="Guerrero Cruz S."/>
            <person name="Jetten M.S."/>
            <person name="Dutilh B.E."/>
        </authorList>
    </citation>
    <scope>NUCLEOTIDE SEQUENCE [LARGE SCALE GENOMIC DNA]</scope>
    <source>
        <strain evidence="1">OLB21</strain>
    </source>
</reference>
<accession>A0A136KFT6</accession>
<comment type="caution">
    <text evidence="1">The sequence shown here is derived from an EMBL/GenBank/DDBJ whole genome shotgun (WGS) entry which is preliminary data.</text>
</comment>
<name>A0A136KFT6_9BACT</name>
<evidence type="ECO:0008006" key="3">
    <source>
        <dbReference type="Google" id="ProtNLM"/>
    </source>
</evidence>
<gene>
    <name evidence="1" type="ORF">UZ20_WS6002000807</name>
</gene>
<sequence>MILTSAIVSVVCLLFLFLVGVPMTQARNHYNSAVRLYNQENYQEALLEIRISQEIWNTNEAGLLSEQILQKLSE</sequence>
<proteinExistence type="predicted"/>
<organism evidence="1 2">
    <name type="scientific">candidate division WS6 bacterium OLB21</name>
    <dbReference type="NCBI Taxonomy" id="1617427"/>
    <lineage>
        <taxon>Bacteria</taxon>
        <taxon>Candidatus Dojkabacteria</taxon>
    </lineage>
</organism>
<evidence type="ECO:0000313" key="1">
    <source>
        <dbReference type="EMBL" id="KXK08279.1"/>
    </source>
</evidence>
<evidence type="ECO:0000313" key="2">
    <source>
        <dbReference type="Proteomes" id="UP000070449"/>
    </source>
</evidence>
<dbReference type="Proteomes" id="UP000070449">
    <property type="component" value="Unassembled WGS sequence"/>
</dbReference>